<reference evidence="1" key="1">
    <citation type="journal article" date="2023" name="Nat. Commun.">
        <title>Diploid and tetraploid genomes of Acorus and the evolution of monocots.</title>
        <authorList>
            <person name="Ma L."/>
            <person name="Liu K.W."/>
            <person name="Li Z."/>
            <person name="Hsiao Y.Y."/>
            <person name="Qi Y."/>
            <person name="Fu T."/>
            <person name="Tang G.D."/>
            <person name="Zhang D."/>
            <person name="Sun W.H."/>
            <person name="Liu D.K."/>
            <person name="Li Y."/>
            <person name="Chen G.Z."/>
            <person name="Liu X.D."/>
            <person name="Liao X.Y."/>
            <person name="Jiang Y.T."/>
            <person name="Yu X."/>
            <person name="Hao Y."/>
            <person name="Huang J."/>
            <person name="Zhao X.W."/>
            <person name="Ke S."/>
            <person name="Chen Y.Y."/>
            <person name="Wu W.L."/>
            <person name="Hsu J.L."/>
            <person name="Lin Y.F."/>
            <person name="Huang M.D."/>
            <person name="Li C.Y."/>
            <person name="Huang L."/>
            <person name="Wang Z.W."/>
            <person name="Zhao X."/>
            <person name="Zhong W.Y."/>
            <person name="Peng D.H."/>
            <person name="Ahmad S."/>
            <person name="Lan S."/>
            <person name="Zhang J.S."/>
            <person name="Tsai W.C."/>
            <person name="Van de Peer Y."/>
            <person name="Liu Z.J."/>
        </authorList>
    </citation>
    <scope>NUCLEOTIDE SEQUENCE</scope>
    <source>
        <strain evidence="1">CP</strain>
    </source>
</reference>
<organism evidence="1 2">
    <name type="scientific">Acorus calamus</name>
    <name type="common">Sweet flag</name>
    <dbReference type="NCBI Taxonomy" id="4465"/>
    <lineage>
        <taxon>Eukaryota</taxon>
        <taxon>Viridiplantae</taxon>
        <taxon>Streptophyta</taxon>
        <taxon>Embryophyta</taxon>
        <taxon>Tracheophyta</taxon>
        <taxon>Spermatophyta</taxon>
        <taxon>Magnoliopsida</taxon>
        <taxon>Liliopsida</taxon>
        <taxon>Acoraceae</taxon>
        <taxon>Acorus</taxon>
    </lineage>
</organism>
<gene>
    <name evidence="1" type="ORF">QJS10_CPA03g02171</name>
</gene>
<accession>A0AAV9F378</accession>
<evidence type="ECO:0000313" key="2">
    <source>
        <dbReference type="Proteomes" id="UP001180020"/>
    </source>
</evidence>
<keyword evidence="2" id="KW-1185">Reference proteome</keyword>
<name>A0AAV9F378_ACOCL</name>
<evidence type="ECO:0000313" key="1">
    <source>
        <dbReference type="EMBL" id="KAK1320185.1"/>
    </source>
</evidence>
<comment type="caution">
    <text evidence="1">The sequence shown here is derived from an EMBL/GenBank/DDBJ whole genome shotgun (WGS) entry which is preliminary data.</text>
</comment>
<dbReference type="Proteomes" id="UP001180020">
    <property type="component" value="Unassembled WGS sequence"/>
</dbReference>
<protein>
    <submittedName>
        <fullName evidence="1">Uncharacterized protein</fullName>
    </submittedName>
</protein>
<dbReference type="EMBL" id="JAUJYO010000003">
    <property type="protein sequence ID" value="KAK1320185.1"/>
    <property type="molecule type" value="Genomic_DNA"/>
</dbReference>
<reference evidence="1" key="2">
    <citation type="submission" date="2023-06" db="EMBL/GenBank/DDBJ databases">
        <authorList>
            <person name="Ma L."/>
            <person name="Liu K.-W."/>
            <person name="Li Z."/>
            <person name="Hsiao Y.-Y."/>
            <person name="Qi Y."/>
            <person name="Fu T."/>
            <person name="Tang G."/>
            <person name="Zhang D."/>
            <person name="Sun W.-H."/>
            <person name="Liu D.-K."/>
            <person name="Li Y."/>
            <person name="Chen G.-Z."/>
            <person name="Liu X.-D."/>
            <person name="Liao X.-Y."/>
            <person name="Jiang Y.-T."/>
            <person name="Yu X."/>
            <person name="Hao Y."/>
            <person name="Huang J."/>
            <person name="Zhao X.-W."/>
            <person name="Ke S."/>
            <person name="Chen Y.-Y."/>
            <person name="Wu W.-L."/>
            <person name="Hsu J.-L."/>
            <person name="Lin Y.-F."/>
            <person name="Huang M.-D."/>
            <person name="Li C.-Y."/>
            <person name="Huang L."/>
            <person name="Wang Z.-W."/>
            <person name="Zhao X."/>
            <person name="Zhong W.-Y."/>
            <person name="Peng D.-H."/>
            <person name="Ahmad S."/>
            <person name="Lan S."/>
            <person name="Zhang J.-S."/>
            <person name="Tsai W.-C."/>
            <person name="Van De Peer Y."/>
            <person name="Liu Z.-J."/>
        </authorList>
    </citation>
    <scope>NUCLEOTIDE SEQUENCE</scope>
    <source>
        <strain evidence="1">CP</strain>
        <tissue evidence="1">Leaves</tissue>
    </source>
</reference>
<proteinExistence type="predicted"/>
<sequence length="125" mass="14655">MVKFALGANSILNEMRQKVEDMVQETSRQRQRAEENEHVLYRVKQDFESLKSYVGSLINGRETLLSSEKQFQTIEKLFESGYVEFFHQDIPQDDAYQMTRFINMKIGKTHCQDESLVGRKDAERG</sequence>
<dbReference type="AlphaFoldDB" id="A0AAV9F378"/>